<accession>A0A538TW20</accession>
<feature type="signal peptide" evidence="5">
    <location>
        <begin position="1"/>
        <end position="27"/>
    </location>
</feature>
<dbReference type="GO" id="GO:0006508">
    <property type="term" value="P:proteolysis"/>
    <property type="evidence" value="ECO:0007669"/>
    <property type="project" value="UniProtKB-KW"/>
</dbReference>
<dbReference type="GO" id="GO:0008236">
    <property type="term" value="F:serine-type peptidase activity"/>
    <property type="evidence" value="ECO:0007669"/>
    <property type="project" value="UniProtKB-KW"/>
</dbReference>
<dbReference type="Proteomes" id="UP000316609">
    <property type="component" value="Unassembled WGS sequence"/>
</dbReference>
<dbReference type="Gene3D" id="3.90.226.10">
    <property type="entry name" value="2-enoyl-CoA Hydratase, Chain A, domain 1"/>
    <property type="match status" value="2"/>
</dbReference>
<sequence>MPVSSVRRVSGLAALTVALLLPARVHAAAAAFPLALFGNESVATTDGATGFFFNPAAGGLRYPSELTLSLSEIASVEDPRGRAGIEPSRRLVRVAGSSGGFAVGGSDFEGRGHSLFVGLAGGSEALRLGWTGTSLVARGGDHALDHAVGLLSRPQPWLSLGASVAHANRPRIAGERLARTLTLGLGARPFALSPRRAHDWGTRLTVTGDVLLREGDDASAARVCIGGELELVSGIVARGSVEDHGAVEIGVGLYAPRAALHAQSAYDRDRRRRFTTGSLSLHRGEDRSALVAPAARRIAEVRVAGTLGDESLGGFSLFGGDATRSAAPIRLQLERALEDPLTRGVLLDLDHASNMAQLEELRPRIAALRKAGKPVVAYLDGGASRGDLYLAGACDRVVACEAEFAALGLSIERRYYRKVLGDWGLRMDRSSYGPFKSAYRNFSVDSTPPADREVIVHNLDIQQSLLVETLVRDRHLDRGRLLTVLDGRTWPVEEMQKAGLIDSIGYREDARRILGRLAGLSAAPRRVNLLTTTPARRAWTVPAPIAVVYASGEIATGKSGNDLLNGPTLGSETLIRQLEQAFEDRATKAVVLRIESPGGSGLASDRIHHALVRLKRETKKPLVISMGGVAASGGYDIAVPGDRLFADRFTRTGSIGVLFVRPSLEGWFRSHDVRQDTFERGRSMGAWSIGRDWNRESQASADSATYDFYRRFVGKVAEGRSLPWQEVDRVAQGRVWMGEDALERKLVDEVGGLAQAIAEARRRAGVPEGEKIRLAEFRRPRGTLVERLLKDRLGEILERSTHLPEPGAVYYWSDVEIAE</sequence>
<dbReference type="Gene3D" id="6.20.330.10">
    <property type="match status" value="1"/>
</dbReference>
<dbReference type="InterPro" id="IPR047272">
    <property type="entry name" value="S49_SppA_C"/>
</dbReference>
<organism evidence="7 8">
    <name type="scientific">Eiseniibacteriota bacterium</name>
    <dbReference type="NCBI Taxonomy" id="2212470"/>
    <lineage>
        <taxon>Bacteria</taxon>
        <taxon>Candidatus Eiseniibacteriota</taxon>
    </lineage>
</organism>
<comment type="similarity">
    <text evidence="1">Belongs to the peptidase S49 family.</text>
</comment>
<evidence type="ECO:0000259" key="6">
    <source>
        <dbReference type="Pfam" id="PF01343"/>
    </source>
</evidence>
<name>A0A538TW20_UNCEI</name>
<dbReference type="AlphaFoldDB" id="A0A538TW20"/>
<keyword evidence="3" id="KW-0378">Hydrolase</keyword>
<protein>
    <recommendedName>
        <fullName evidence="6">Peptidase S49 domain-containing protein</fullName>
    </recommendedName>
</protein>
<dbReference type="PANTHER" id="PTHR33209">
    <property type="entry name" value="PROTEASE 4"/>
    <property type="match status" value="1"/>
</dbReference>
<keyword evidence="2" id="KW-0645">Protease</keyword>
<evidence type="ECO:0000256" key="2">
    <source>
        <dbReference type="ARBA" id="ARBA00022670"/>
    </source>
</evidence>
<evidence type="ECO:0000256" key="4">
    <source>
        <dbReference type="ARBA" id="ARBA00022825"/>
    </source>
</evidence>
<evidence type="ECO:0000256" key="3">
    <source>
        <dbReference type="ARBA" id="ARBA00022801"/>
    </source>
</evidence>
<evidence type="ECO:0000256" key="5">
    <source>
        <dbReference type="SAM" id="SignalP"/>
    </source>
</evidence>
<feature type="chain" id="PRO_5021702763" description="Peptidase S49 domain-containing protein" evidence="5">
    <location>
        <begin position="28"/>
        <end position="819"/>
    </location>
</feature>
<dbReference type="PANTHER" id="PTHR33209:SF1">
    <property type="entry name" value="PEPTIDASE S49 DOMAIN-CONTAINING PROTEIN"/>
    <property type="match status" value="1"/>
</dbReference>
<feature type="domain" description="Peptidase S49" evidence="6">
    <location>
        <begin position="368"/>
        <end position="519"/>
    </location>
</feature>
<evidence type="ECO:0000313" key="8">
    <source>
        <dbReference type="Proteomes" id="UP000316609"/>
    </source>
</evidence>
<proteinExistence type="inferred from homology"/>
<gene>
    <name evidence="7" type="ORF">E6K78_03375</name>
</gene>
<dbReference type="EMBL" id="VBOY01000028">
    <property type="protein sequence ID" value="TMQ67830.1"/>
    <property type="molecule type" value="Genomic_DNA"/>
</dbReference>
<comment type="caution">
    <text evidence="7">The sequence shown here is derived from an EMBL/GenBank/DDBJ whole genome shotgun (WGS) entry which is preliminary data.</text>
</comment>
<evidence type="ECO:0000313" key="7">
    <source>
        <dbReference type="EMBL" id="TMQ67830.1"/>
    </source>
</evidence>
<dbReference type="InterPro" id="IPR002142">
    <property type="entry name" value="Peptidase_S49"/>
</dbReference>
<dbReference type="CDD" id="cd07023">
    <property type="entry name" value="S49_Sppa_N_C"/>
    <property type="match status" value="1"/>
</dbReference>
<evidence type="ECO:0000256" key="1">
    <source>
        <dbReference type="ARBA" id="ARBA00008683"/>
    </source>
</evidence>
<dbReference type="Pfam" id="PF01343">
    <property type="entry name" value="Peptidase_S49"/>
    <property type="match status" value="2"/>
</dbReference>
<keyword evidence="5" id="KW-0732">Signal</keyword>
<reference evidence="7 8" key="1">
    <citation type="journal article" date="2019" name="Nat. Microbiol.">
        <title>Mediterranean grassland soil C-N compound turnover is dependent on rainfall and depth, and is mediated by genomically divergent microorganisms.</title>
        <authorList>
            <person name="Diamond S."/>
            <person name="Andeer P.F."/>
            <person name="Li Z."/>
            <person name="Crits-Christoph A."/>
            <person name="Burstein D."/>
            <person name="Anantharaman K."/>
            <person name="Lane K.R."/>
            <person name="Thomas B.C."/>
            <person name="Pan C."/>
            <person name="Northen T.R."/>
            <person name="Banfield J.F."/>
        </authorList>
    </citation>
    <scope>NUCLEOTIDE SEQUENCE [LARGE SCALE GENOMIC DNA]</scope>
    <source>
        <strain evidence="7">WS_8</strain>
    </source>
</reference>
<dbReference type="SUPFAM" id="SSF52096">
    <property type="entry name" value="ClpP/crotonase"/>
    <property type="match status" value="2"/>
</dbReference>
<keyword evidence="4" id="KW-0720">Serine protease</keyword>
<feature type="domain" description="Peptidase S49" evidence="6">
    <location>
        <begin position="616"/>
        <end position="766"/>
    </location>
</feature>
<dbReference type="InterPro" id="IPR029045">
    <property type="entry name" value="ClpP/crotonase-like_dom_sf"/>
</dbReference>